<dbReference type="PANTHER" id="PTHR32432:SF3">
    <property type="entry name" value="ETHANOLAMINE UTILIZATION PROTEIN EUTJ"/>
    <property type="match status" value="1"/>
</dbReference>
<dbReference type="AlphaFoldDB" id="A0A3M2JGB3"/>
<sequence length="310" mass="31843">MSKMAPVGLDIGSAGLVAAEVHGTGTRRTVRRLAMVDLPPGAVDHGDIRDEQAVVAALKQLWRRGRFGQRRVRIGVTHRQVQVREVTVPALRRADLRRSLELHVAGEFPNGTDGLVVDVLPLDRTEVAGQSCWHGLLVSAPQACVESALDVTRRAGLQPVGADLSALALARALEGTVRGVSGSVALVDVGAVATSVVVVAAGHVRFVRLVALGIGGASQEAVAALVDGVVTTLDYFRRSNACEPVAQVVLTGGGALVDGFGQYLASVTGLPVSIGNPLVGARGPARSRGGDPDLAVRAGVAVGLATDLAA</sequence>
<evidence type="ECO:0000313" key="2">
    <source>
        <dbReference type="EMBL" id="RMI12832.1"/>
    </source>
</evidence>
<reference evidence="2 3" key="1">
    <citation type="submission" date="2018-10" db="EMBL/GenBank/DDBJ databases">
        <title>Isolation, diversity and antifungal activity of actinobacteria from wheat.</title>
        <authorList>
            <person name="Han C."/>
        </authorList>
    </citation>
    <scope>NUCLEOTIDE SEQUENCE [LARGE SCALE GENOMIC DNA]</scope>
    <source>
        <strain evidence="2 3">NEAU-YY56</strain>
    </source>
</reference>
<name>A0A3M2JGB3_9CELL</name>
<gene>
    <name evidence="2" type="ORF">EBM89_06945</name>
</gene>
<dbReference type="SMART" id="SM00842">
    <property type="entry name" value="FtsA"/>
    <property type="match status" value="1"/>
</dbReference>
<keyword evidence="3" id="KW-1185">Reference proteome</keyword>
<dbReference type="Gene3D" id="3.30.420.40">
    <property type="match status" value="2"/>
</dbReference>
<dbReference type="SUPFAM" id="SSF53067">
    <property type="entry name" value="Actin-like ATPase domain"/>
    <property type="match status" value="2"/>
</dbReference>
<organism evidence="2 3">
    <name type="scientific">Cellulomonas triticagri</name>
    <dbReference type="NCBI Taxonomy" id="2483352"/>
    <lineage>
        <taxon>Bacteria</taxon>
        <taxon>Bacillati</taxon>
        <taxon>Actinomycetota</taxon>
        <taxon>Actinomycetes</taxon>
        <taxon>Micrococcales</taxon>
        <taxon>Cellulomonadaceae</taxon>
        <taxon>Cellulomonas</taxon>
    </lineage>
</organism>
<dbReference type="OrthoDB" id="1926201at2"/>
<protein>
    <recommendedName>
        <fullName evidence="1">SHS2 domain-containing protein</fullName>
    </recommendedName>
</protein>
<proteinExistence type="predicted"/>
<dbReference type="GO" id="GO:0051301">
    <property type="term" value="P:cell division"/>
    <property type="evidence" value="ECO:0007669"/>
    <property type="project" value="InterPro"/>
</dbReference>
<dbReference type="PANTHER" id="PTHR32432">
    <property type="entry name" value="CELL DIVISION PROTEIN FTSA-RELATED"/>
    <property type="match status" value="1"/>
</dbReference>
<dbReference type="InterPro" id="IPR005883">
    <property type="entry name" value="PilM"/>
</dbReference>
<comment type="caution">
    <text evidence="2">The sequence shown here is derived from an EMBL/GenBank/DDBJ whole genome shotgun (WGS) entry which is preliminary data.</text>
</comment>
<feature type="domain" description="SHS2" evidence="1">
    <location>
        <begin position="6"/>
        <end position="173"/>
    </location>
</feature>
<dbReference type="Proteomes" id="UP000269289">
    <property type="component" value="Unassembled WGS sequence"/>
</dbReference>
<dbReference type="InterPro" id="IPR043129">
    <property type="entry name" value="ATPase_NBD"/>
</dbReference>
<evidence type="ECO:0000259" key="1">
    <source>
        <dbReference type="SMART" id="SM00842"/>
    </source>
</evidence>
<dbReference type="Pfam" id="PF11104">
    <property type="entry name" value="PilM_2"/>
    <property type="match status" value="1"/>
</dbReference>
<accession>A0A3M2JGB3</accession>
<dbReference type="InterPro" id="IPR050696">
    <property type="entry name" value="FtsA/MreB"/>
</dbReference>
<dbReference type="EMBL" id="RFFI01000028">
    <property type="protein sequence ID" value="RMI12832.1"/>
    <property type="molecule type" value="Genomic_DNA"/>
</dbReference>
<dbReference type="InterPro" id="IPR003494">
    <property type="entry name" value="SHS2_FtsA"/>
</dbReference>
<evidence type="ECO:0000313" key="3">
    <source>
        <dbReference type="Proteomes" id="UP000269289"/>
    </source>
</evidence>